<feature type="transmembrane region" description="Helical" evidence="1">
    <location>
        <begin position="27"/>
        <end position="49"/>
    </location>
</feature>
<sequence length="115" mass="12763">MQLLLVATNAVVQHPPHYFMGYTLSEIASIVAIVLGIAGVVGWIVRLAVTKPMENSNRLLNESIKELTKKVEGIGGNADRVHSEHDKRLDAHDIKLARHDEEIKTLFNRTGGKQK</sequence>
<dbReference type="AlphaFoldDB" id="A0A660DVY1"/>
<proteinExistence type="predicted"/>
<keyword evidence="1" id="KW-0472">Membrane</keyword>
<keyword evidence="3" id="KW-1185">Reference proteome</keyword>
<evidence type="ECO:0000256" key="1">
    <source>
        <dbReference type="SAM" id="Phobius"/>
    </source>
</evidence>
<dbReference type="EMBL" id="UYIG01000057">
    <property type="protein sequence ID" value="VDG27790.1"/>
    <property type="molecule type" value="Genomic_DNA"/>
</dbReference>
<evidence type="ECO:0000313" key="3">
    <source>
        <dbReference type="Proteomes" id="UP000289996"/>
    </source>
</evidence>
<name>A0A660DVY1_9LACO</name>
<gene>
    <name evidence="2" type="ORF">MUDAN_MDHGFNIF_02614</name>
</gene>
<accession>A0A660DVY1</accession>
<keyword evidence="1" id="KW-1133">Transmembrane helix</keyword>
<reference evidence="2 3" key="1">
    <citation type="submission" date="2018-11" db="EMBL/GenBank/DDBJ databases">
        <authorList>
            <person name="Wuyts S."/>
        </authorList>
    </citation>
    <scope>NUCLEOTIDE SEQUENCE [LARGE SCALE GENOMIC DNA]</scope>
    <source>
        <strain evidence="2">Lactobacillus mudanjiangensis AMBF249</strain>
    </source>
</reference>
<keyword evidence="1" id="KW-0812">Transmembrane</keyword>
<dbReference type="OrthoDB" id="2300524at2"/>
<organism evidence="2 3">
    <name type="scientific">Lactiplantibacillus mudanjiangensis</name>
    <dbReference type="NCBI Taxonomy" id="1296538"/>
    <lineage>
        <taxon>Bacteria</taxon>
        <taxon>Bacillati</taxon>
        <taxon>Bacillota</taxon>
        <taxon>Bacilli</taxon>
        <taxon>Lactobacillales</taxon>
        <taxon>Lactobacillaceae</taxon>
        <taxon>Lactiplantibacillus</taxon>
    </lineage>
</organism>
<evidence type="ECO:0000313" key="2">
    <source>
        <dbReference type="EMBL" id="VDG27790.1"/>
    </source>
</evidence>
<protein>
    <submittedName>
        <fullName evidence="2">Uncharacterized protein</fullName>
    </submittedName>
</protein>
<dbReference type="Proteomes" id="UP000289996">
    <property type="component" value="Unassembled WGS sequence"/>
</dbReference>
<dbReference type="RefSeq" id="WP_130851506.1">
    <property type="nucleotide sequence ID" value="NZ_UYIG01000057.1"/>
</dbReference>